<organism evidence="5 6">
    <name type="scientific">Allosphingosinicella ginsenosidimutans</name>
    <dbReference type="NCBI Taxonomy" id="1176539"/>
    <lineage>
        <taxon>Bacteria</taxon>
        <taxon>Pseudomonadati</taxon>
        <taxon>Pseudomonadota</taxon>
        <taxon>Alphaproteobacteria</taxon>
        <taxon>Sphingomonadales</taxon>
        <taxon>Sphingomonadaceae</taxon>
        <taxon>Allosphingosinicella</taxon>
    </lineage>
</organism>
<dbReference type="InterPro" id="IPR011234">
    <property type="entry name" value="Fumarylacetoacetase-like_C"/>
</dbReference>
<protein>
    <submittedName>
        <fullName evidence="5">Fumarylacetoacetate hydrolase family protein</fullName>
    </submittedName>
</protein>
<dbReference type="InterPro" id="IPR036663">
    <property type="entry name" value="Fumarylacetoacetase_C_sf"/>
</dbReference>
<dbReference type="SUPFAM" id="SSF56529">
    <property type="entry name" value="FAH"/>
    <property type="match status" value="1"/>
</dbReference>
<dbReference type="GO" id="GO:0046872">
    <property type="term" value="F:metal ion binding"/>
    <property type="evidence" value="ECO:0007669"/>
    <property type="project" value="UniProtKB-KW"/>
</dbReference>
<feature type="domain" description="Fumarylacetoacetase-like C-terminal" evidence="4">
    <location>
        <begin position="70"/>
        <end position="275"/>
    </location>
</feature>
<dbReference type="GO" id="GO:0044281">
    <property type="term" value="P:small molecule metabolic process"/>
    <property type="evidence" value="ECO:0007669"/>
    <property type="project" value="UniProtKB-ARBA"/>
</dbReference>
<proteinExistence type="inferred from homology"/>
<evidence type="ECO:0000259" key="4">
    <source>
        <dbReference type="Pfam" id="PF01557"/>
    </source>
</evidence>
<evidence type="ECO:0000313" key="5">
    <source>
        <dbReference type="EMBL" id="TXC64008.1"/>
    </source>
</evidence>
<dbReference type="AlphaFoldDB" id="A0A5C6TWB1"/>
<dbReference type="OrthoDB" id="5197601at2"/>
<keyword evidence="6" id="KW-1185">Reference proteome</keyword>
<feature type="compositionally biased region" description="Basic and acidic residues" evidence="3">
    <location>
        <begin position="274"/>
        <end position="289"/>
    </location>
</feature>
<evidence type="ECO:0000313" key="6">
    <source>
        <dbReference type="Proteomes" id="UP000321249"/>
    </source>
</evidence>
<dbReference type="RefSeq" id="WP_147043414.1">
    <property type="nucleotide sequence ID" value="NZ_BAABIR010000001.1"/>
</dbReference>
<comment type="caution">
    <text evidence="5">The sequence shown here is derived from an EMBL/GenBank/DDBJ whole genome shotgun (WGS) entry which is preliminary data.</text>
</comment>
<evidence type="ECO:0000256" key="2">
    <source>
        <dbReference type="ARBA" id="ARBA00022723"/>
    </source>
</evidence>
<dbReference type="GO" id="GO:0016787">
    <property type="term" value="F:hydrolase activity"/>
    <property type="evidence" value="ECO:0007669"/>
    <property type="project" value="UniProtKB-KW"/>
</dbReference>
<reference evidence="5 6" key="1">
    <citation type="journal article" date="2015" name="J. Microbiol.">
        <title>Sphingosinicella ginsenosidimutans sp. nov., with ginsenoside converting activity.</title>
        <authorList>
            <person name="Kim J.K."/>
            <person name="Kang M.S."/>
            <person name="Park S.C."/>
            <person name="Kim K.M."/>
            <person name="Choi K."/>
            <person name="Yoon M.H."/>
            <person name="Im W.T."/>
        </authorList>
    </citation>
    <scope>NUCLEOTIDE SEQUENCE [LARGE SCALE GENOMIC DNA]</scope>
    <source>
        <strain evidence="5 6">BS-11</strain>
    </source>
</reference>
<comment type="similarity">
    <text evidence="1">Belongs to the FAH family.</text>
</comment>
<dbReference type="PANTHER" id="PTHR42796:SF4">
    <property type="entry name" value="FUMARYLACETOACETATE HYDROLASE DOMAIN-CONTAINING PROTEIN 2A"/>
    <property type="match status" value="1"/>
</dbReference>
<feature type="region of interest" description="Disordered" evidence="3">
    <location>
        <begin position="271"/>
        <end position="310"/>
    </location>
</feature>
<dbReference type="Proteomes" id="UP000321249">
    <property type="component" value="Unassembled WGS sequence"/>
</dbReference>
<dbReference type="EMBL" id="VOQQ01000001">
    <property type="protein sequence ID" value="TXC64008.1"/>
    <property type="molecule type" value="Genomic_DNA"/>
</dbReference>
<dbReference type="PANTHER" id="PTHR42796">
    <property type="entry name" value="FUMARYLACETOACETATE HYDROLASE DOMAIN-CONTAINING PROTEIN 2A-RELATED"/>
    <property type="match status" value="1"/>
</dbReference>
<dbReference type="Gene3D" id="3.90.850.10">
    <property type="entry name" value="Fumarylacetoacetase-like, C-terminal domain"/>
    <property type="match status" value="1"/>
</dbReference>
<dbReference type="InterPro" id="IPR051121">
    <property type="entry name" value="FAH"/>
</dbReference>
<evidence type="ECO:0000256" key="3">
    <source>
        <dbReference type="SAM" id="MobiDB-lite"/>
    </source>
</evidence>
<gene>
    <name evidence="5" type="ORF">FRZ32_10265</name>
</gene>
<sequence length="325" mass="35158">MKLASFVAQGRESWGIVEEDSVRDLGARFADLKAALAHGAPGEIADMAADAPRIPLARIAWLPVIPRPDKILCIGINYAMHRAEMGRAEVPYPTVFTRFFNTQVGHGQPIVRPRASRQLDYEGELAVVIGRAGRAIAARDALSHVAGVSVYNDGSVRDWQSHTCQFTPGKNFPSTGAFGPWLVSLDEVGDLSSLRLRTRVNGETVQDASTADMIFKVPELIAYCSTFTELVPGDVIITGTPGGVGSKRVPPLWLKDGDLVEVGISNIGTLANPVRDEGRGAGDRRDPRGSRLRSRSPTAPKERRRRRSGYAAVVRDTWKLPAAAG</sequence>
<keyword evidence="5" id="KW-0378">Hydrolase</keyword>
<keyword evidence="2" id="KW-0479">Metal-binding</keyword>
<accession>A0A5C6TWB1</accession>
<name>A0A5C6TWB1_9SPHN</name>
<dbReference type="FunFam" id="3.90.850.10:FF:000008">
    <property type="entry name" value="FAA hydrolase family protein"/>
    <property type="match status" value="1"/>
</dbReference>
<dbReference type="Pfam" id="PF01557">
    <property type="entry name" value="FAA_hydrolase"/>
    <property type="match status" value="1"/>
</dbReference>
<evidence type="ECO:0000256" key="1">
    <source>
        <dbReference type="ARBA" id="ARBA00010211"/>
    </source>
</evidence>